<dbReference type="EMBL" id="LKEU01000051">
    <property type="protein sequence ID" value="OFV68931.1"/>
    <property type="molecule type" value="Genomic_DNA"/>
</dbReference>
<dbReference type="InterPro" id="IPR051404">
    <property type="entry name" value="TA_system_antitoxin"/>
</dbReference>
<dbReference type="PANTHER" id="PTHR34504">
    <property type="entry name" value="ANTITOXIN HICB"/>
    <property type="match status" value="1"/>
</dbReference>
<dbReference type="SUPFAM" id="SSF143100">
    <property type="entry name" value="TTHA1013/TTHA0281-like"/>
    <property type="match status" value="1"/>
</dbReference>
<dbReference type="Gene3D" id="3.30.160.250">
    <property type="match status" value="1"/>
</dbReference>
<feature type="domain" description="HicB-like antitoxin of toxin-antitoxin system" evidence="1">
    <location>
        <begin position="7"/>
        <end position="115"/>
    </location>
</feature>
<dbReference type="PANTHER" id="PTHR34504:SF2">
    <property type="entry name" value="UPF0150 PROTEIN SSL0259"/>
    <property type="match status" value="1"/>
</dbReference>
<dbReference type="InterPro" id="IPR035069">
    <property type="entry name" value="TTHA1013/TTHA0281-like"/>
</dbReference>
<dbReference type="OrthoDB" id="5419659at2"/>
<dbReference type="AlphaFoldDB" id="A0A1F2PE11"/>
<accession>A0A1F2PE11</accession>
<evidence type="ECO:0000313" key="3">
    <source>
        <dbReference type="Proteomes" id="UP000176244"/>
    </source>
</evidence>
<dbReference type="Pfam" id="PF15919">
    <property type="entry name" value="HicB_lk_antitox"/>
    <property type="match status" value="1"/>
</dbReference>
<dbReference type="InterPro" id="IPR031807">
    <property type="entry name" value="HicB-like"/>
</dbReference>
<reference evidence="2 3" key="1">
    <citation type="submission" date="2015-09" db="EMBL/GenBank/DDBJ databases">
        <title>Genome sequence of Acetobacterium wieringae DSM 1911.</title>
        <authorList>
            <person name="Poehlein A."/>
            <person name="Bengelsdorf F.R."/>
            <person name="Schiel-Bengelsdorf B."/>
            <person name="Duerre P."/>
            <person name="Daniel R."/>
        </authorList>
    </citation>
    <scope>NUCLEOTIDE SEQUENCE [LARGE SCALE GENOMIC DNA]</scope>
    <source>
        <strain evidence="2 3">DSM 1911</strain>
    </source>
</reference>
<name>A0A1F2PE11_9FIRM</name>
<sequence>MSKKSTYPAVFYPWDDGKGYTVEVPDLPGCVSEGEDLATAIEMAEDAASGWIVGELEDGKEVPSPSRFAEIIPEEEGAFVQYLVLDISEYSRKYGKKVVKKNLTIPAWLATRAQEQNVNFSKVLQDALIEKMHLQK</sequence>
<dbReference type="RefSeq" id="WP_070372849.1">
    <property type="nucleotide sequence ID" value="NZ_LKEU01000051.1"/>
</dbReference>
<proteinExistence type="predicted"/>
<organism evidence="2 3">
    <name type="scientific">Acetobacterium wieringae</name>
    <dbReference type="NCBI Taxonomy" id="52694"/>
    <lineage>
        <taxon>Bacteria</taxon>
        <taxon>Bacillati</taxon>
        <taxon>Bacillota</taxon>
        <taxon>Clostridia</taxon>
        <taxon>Eubacteriales</taxon>
        <taxon>Eubacteriaceae</taxon>
        <taxon>Acetobacterium</taxon>
    </lineage>
</organism>
<gene>
    <name evidence="2" type="ORF">ACWI_36220</name>
</gene>
<evidence type="ECO:0000313" key="2">
    <source>
        <dbReference type="EMBL" id="OFV68931.1"/>
    </source>
</evidence>
<dbReference type="Proteomes" id="UP000176244">
    <property type="component" value="Unassembled WGS sequence"/>
</dbReference>
<evidence type="ECO:0000259" key="1">
    <source>
        <dbReference type="Pfam" id="PF15919"/>
    </source>
</evidence>
<protein>
    <recommendedName>
        <fullName evidence="1">HicB-like antitoxin of toxin-antitoxin system domain-containing protein</fullName>
    </recommendedName>
</protein>
<dbReference type="STRING" id="52694.ACWI_36220"/>
<comment type="caution">
    <text evidence="2">The sequence shown here is derived from an EMBL/GenBank/DDBJ whole genome shotgun (WGS) entry which is preliminary data.</text>
</comment>